<evidence type="ECO:0000313" key="2">
    <source>
        <dbReference type="EMBL" id="KAJ9690597.1"/>
    </source>
</evidence>
<sequence length="691" mass="78918">MPKEEDQHPHNSVVFLDLELDHLGSDGAAHSPTPSQLSALGGTAFPNQTQKLQNEWKPATPALGTKLKVFGAFFNPIPFRPVKTLDFQKHEFFLKHLGLWDFIHLDYDFELRAGLLQQLVLNFDPKAGFSTVDGISIEVSRMAIAGALKLPVQQVEIDTPLEVRDLESIEFVEEFVMNWILLHEDAWMMPEEVLEWMGFIREGKLHEVDWAGLMWFMVKRELLQVREAGNCYYASHLHCLMEFQKPGLFEERAMVEGNGKREKGMGYAKAIQLDDDDDDEQDVGDVKMIRLDDDDDGDSDDNGYRDSDNDHDAFNGDDNIRGLEDQNSGLQLELGKIESGEVGGVDVMNLQECKEVEPEYWPLNGSTGSGEHSLQQCNRNEICGMGFQSERKAEVGKENCDISIKCGLIEGFASGNWDKKFIATKNLHCNPPIYIPDHSTEEPIASGADTCANVGNLFMFSNSLKRQFEHGDEIDHLCLNYHNKRMRNDDSSDPNLQDFDFCMKQIQTWMDKARMAYVAREQACRTAKTNEQVLLKTLEQQESMIKHLERTKHEDNHKREVEVYHLTRELHFMGNLVDGYKSALKKTQRLFSEYRERCPQPEEPLYRDVVRTGGVVLSNAELGNQASQREEEEMVVCVAVEEKIRGFQLKWFDNLEACLNKINVLLTRLSDFEKEVKVLKEIFTACKASKA</sequence>
<evidence type="ECO:0000256" key="1">
    <source>
        <dbReference type="SAM" id="MobiDB-lite"/>
    </source>
</evidence>
<gene>
    <name evidence="2" type="ORF">PVL29_012981</name>
</gene>
<dbReference type="EMBL" id="JARBHA010000010">
    <property type="protein sequence ID" value="KAJ9690597.1"/>
    <property type="molecule type" value="Genomic_DNA"/>
</dbReference>
<feature type="compositionally biased region" description="Acidic residues" evidence="1">
    <location>
        <begin position="292"/>
        <end position="301"/>
    </location>
</feature>
<dbReference type="Proteomes" id="UP001168098">
    <property type="component" value="Unassembled WGS sequence"/>
</dbReference>
<dbReference type="PANTHER" id="PTHR35120">
    <property type="entry name" value="HISTONE ACETYLTRANSFERASE KAT6B-LIKE"/>
    <property type="match status" value="1"/>
</dbReference>
<protein>
    <submittedName>
        <fullName evidence="2">Uncharacterized protein</fullName>
    </submittedName>
</protein>
<feature type="compositionally biased region" description="Basic and acidic residues" evidence="1">
    <location>
        <begin position="302"/>
        <end position="322"/>
    </location>
</feature>
<feature type="region of interest" description="Disordered" evidence="1">
    <location>
        <begin position="288"/>
        <end position="322"/>
    </location>
</feature>
<organism evidence="2 3">
    <name type="scientific">Vitis rotundifolia</name>
    <name type="common">Muscadine grape</name>
    <dbReference type="NCBI Taxonomy" id="103349"/>
    <lineage>
        <taxon>Eukaryota</taxon>
        <taxon>Viridiplantae</taxon>
        <taxon>Streptophyta</taxon>
        <taxon>Embryophyta</taxon>
        <taxon>Tracheophyta</taxon>
        <taxon>Spermatophyta</taxon>
        <taxon>Magnoliopsida</taxon>
        <taxon>eudicotyledons</taxon>
        <taxon>Gunneridae</taxon>
        <taxon>Pentapetalae</taxon>
        <taxon>rosids</taxon>
        <taxon>Vitales</taxon>
        <taxon>Vitaceae</taxon>
        <taxon>Viteae</taxon>
        <taxon>Vitis</taxon>
    </lineage>
</organism>
<comment type="caution">
    <text evidence="2">The sequence shown here is derived from an EMBL/GenBank/DDBJ whole genome shotgun (WGS) entry which is preliminary data.</text>
</comment>
<proteinExistence type="predicted"/>
<reference evidence="2 3" key="1">
    <citation type="journal article" date="2023" name="BMC Biotechnol.">
        <title>Vitis rotundifolia cv Carlos genome sequencing.</title>
        <authorList>
            <person name="Huff M."/>
            <person name="Hulse-Kemp A."/>
            <person name="Scheffler B."/>
            <person name="Youngblood R."/>
            <person name="Simpson S."/>
            <person name="Babiker E."/>
            <person name="Staton M."/>
        </authorList>
    </citation>
    <scope>NUCLEOTIDE SEQUENCE [LARGE SCALE GENOMIC DNA]</scope>
    <source>
        <tissue evidence="2">Leaf</tissue>
    </source>
</reference>
<dbReference type="AlphaFoldDB" id="A0AA38ZL63"/>
<evidence type="ECO:0000313" key="3">
    <source>
        <dbReference type="Proteomes" id="UP001168098"/>
    </source>
</evidence>
<accession>A0AA38ZL63</accession>
<name>A0AA38ZL63_VITRO</name>
<dbReference type="PANTHER" id="PTHR35120:SF2">
    <property type="entry name" value="AMINOTRANSFERASE-LIKE PLANT MOBILE DOMAIN-CONTAINING PROTEIN"/>
    <property type="match status" value="1"/>
</dbReference>
<keyword evidence="3" id="KW-1185">Reference proteome</keyword>